<evidence type="ECO:0000256" key="1">
    <source>
        <dbReference type="SAM" id="MobiDB-lite"/>
    </source>
</evidence>
<keyword evidence="2" id="KW-0732">Signal</keyword>
<evidence type="ECO:0000313" key="4">
    <source>
        <dbReference type="Proteomes" id="UP000290408"/>
    </source>
</evidence>
<reference evidence="3 4" key="1">
    <citation type="submission" date="2019-02" db="EMBL/GenBank/DDBJ databases">
        <title>Genomic data mining of an Antarctic deep-sea actinobacterium, Janibacterlimosus P3-3-X1.</title>
        <authorList>
            <person name="Liao L."/>
            <person name="Chen B."/>
        </authorList>
    </citation>
    <scope>NUCLEOTIDE SEQUENCE [LARGE SCALE GENOMIC DNA]</scope>
    <source>
        <strain evidence="3 4">P3-3-X1</strain>
    </source>
</reference>
<evidence type="ECO:0008006" key="5">
    <source>
        <dbReference type="Google" id="ProtNLM"/>
    </source>
</evidence>
<name>A0A4P6MZE7_9MICO</name>
<sequence length="252" mass="26955">MTRPARRTTRLLAPAAAVVGALGLVACGGSDDPQPPTSSSAASSSAQAGEETTPEMLDKPEQQQVDAATAKAALPTIEDMPDDGWGIDISTFSDEPITFDPAVCADVELASQEARSFDDEHRKVDEAARFSTPQSRGGLITATYVESFDAPFPTSILDAAGEHVTDCATYTWTKSGSTSTRHVKAISVPPLGDRSFGVRLWSDGTDSFTDRLYVRSGHNLITVMTLSKEDTYDGELMTKYASDILDKLKETP</sequence>
<organism evidence="3 4">
    <name type="scientific">Janibacter limosus</name>
    <dbReference type="NCBI Taxonomy" id="53458"/>
    <lineage>
        <taxon>Bacteria</taxon>
        <taxon>Bacillati</taxon>
        <taxon>Actinomycetota</taxon>
        <taxon>Actinomycetes</taxon>
        <taxon>Micrococcales</taxon>
        <taxon>Intrasporangiaceae</taxon>
        <taxon>Janibacter</taxon>
    </lineage>
</organism>
<feature type="region of interest" description="Disordered" evidence="1">
    <location>
        <begin position="26"/>
        <end position="69"/>
    </location>
</feature>
<gene>
    <name evidence="3" type="ORF">EXU32_14435</name>
</gene>
<dbReference type="RefSeq" id="WP_130630531.1">
    <property type="nucleotide sequence ID" value="NZ_CP036164.1"/>
</dbReference>
<keyword evidence="4" id="KW-1185">Reference proteome</keyword>
<evidence type="ECO:0000313" key="3">
    <source>
        <dbReference type="EMBL" id="QBF47340.1"/>
    </source>
</evidence>
<proteinExistence type="predicted"/>
<feature type="chain" id="PRO_5038975793" description="Sensor domain-containing protein" evidence="2">
    <location>
        <begin position="27"/>
        <end position="252"/>
    </location>
</feature>
<accession>A0A4P6MZE7</accession>
<dbReference type="EMBL" id="CP036164">
    <property type="protein sequence ID" value="QBF47340.1"/>
    <property type="molecule type" value="Genomic_DNA"/>
</dbReference>
<protein>
    <recommendedName>
        <fullName evidence="5">Sensor domain-containing protein</fullName>
    </recommendedName>
</protein>
<feature type="signal peptide" evidence="2">
    <location>
        <begin position="1"/>
        <end position="26"/>
    </location>
</feature>
<dbReference type="OrthoDB" id="4862231at2"/>
<dbReference type="AlphaFoldDB" id="A0A4P6MZE7"/>
<evidence type="ECO:0000256" key="2">
    <source>
        <dbReference type="SAM" id="SignalP"/>
    </source>
</evidence>
<dbReference type="KEGG" id="jli:EXU32_14435"/>
<dbReference type="PROSITE" id="PS51257">
    <property type="entry name" value="PROKAR_LIPOPROTEIN"/>
    <property type="match status" value="1"/>
</dbReference>
<dbReference type="Proteomes" id="UP000290408">
    <property type="component" value="Chromosome"/>
</dbReference>
<feature type="compositionally biased region" description="Low complexity" evidence="1">
    <location>
        <begin position="26"/>
        <end position="51"/>
    </location>
</feature>